<organism evidence="2 3">
    <name type="scientific">Gemmata obscuriglobus</name>
    <dbReference type="NCBI Taxonomy" id="114"/>
    <lineage>
        <taxon>Bacteria</taxon>
        <taxon>Pseudomonadati</taxon>
        <taxon>Planctomycetota</taxon>
        <taxon>Planctomycetia</taxon>
        <taxon>Gemmatales</taxon>
        <taxon>Gemmataceae</taxon>
        <taxon>Gemmata</taxon>
    </lineage>
</organism>
<evidence type="ECO:0000256" key="1">
    <source>
        <dbReference type="SAM" id="MobiDB-lite"/>
    </source>
</evidence>
<sequence length="81" mass="8969">MRVPIIVRLDNLRKHRAVLGHLTGLTVAASDALVRDLAPVVEAGHRRKLDRPDRPRAVGGGDHVDRSTADQLPLTVIWPRQ</sequence>
<proteinExistence type="predicted"/>
<accession>A0A2Z3GXS0</accession>
<feature type="compositionally biased region" description="Basic and acidic residues" evidence="1">
    <location>
        <begin position="50"/>
        <end position="68"/>
    </location>
</feature>
<dbReference type="KEGG" id="gog:C1280_00875"/>
<dbReference type="AlphaFoldDB" id="A0A2Z3GXS0"/>
<protein>
    <submittedName>
        <fullName evidence="2">Uncharacterized protein</fullName>
    </submittedName>
</protein>
<reference evidence="2 3" key="1">
    <citation type="submission" date="2018-01" db="EMBL/GenBank/DDBJ databases">
        <title>G. obscuriglobus.</title>
        <authorList>
            <person name="Franke J."/>
            <person name="Blomberg W."/>
            <person name="Selmecki A."/>
        </authorList>
    </citation>
    <scope>NUCLEOTIDE SEQUENCE [LARGE SCALE GENOMIC DNA]</scope>
    <source>
        <strain evidence="2 3">DSM 5831</strain>
    </source>
</reference>
<feature type="region of interest" description="Disordered" evidence="1">
    <location>
        <begin position="45"/>
        <end position="68"/>
    </location>
</feature>
<evidence type="ECO:0000313" key="3">
    <source>
        <dbReference type="Proteomes" id="UP000245802"/>
    </source>
</evidence>
<dbReference type="EMBL" id="CP025958">
    <property type="protein sequence ID" value="AWM35715.1"/>
    <property type="molecule type" value="Genomic_DNA"/>
</dbReference>
<gene>
    <name evidence="2" type="ORF">C1280_00875</name>
</gene>
<name>A0A2Z3GXS0_9BACT</name>
<keyword evidence="3" id="KW-1185">Reference proteome</keyword>
<dbReference type="RefSeq" id="WP_010037182.1">
    <property type="nucleotide sequence ID" value="NZ_CP025958.1"/>
</dbReference>
<dbReference type="Proteomes" id="UP000245802">
    <property type="component" value="Chromosome"/>
</dbReference>
<evidence type="ECO:0000313" key="2">
    <source>
        <dbReference type="EMBL" id="AWM35715.1"/>
    </source>
</evidence>